<gene>
    <name evidence="3" type="ORF">SAMN04488008_102672</name>
</gene>
<protein>
    <submittedName>
        <fullName evidence="3">Galactosamine 6-phosphate isomerase AgaI</fullName>
    </submittedName>
</protein>
<dbReference type="GO" id="GO:0004342">
    <property type="term" value="F:glucosamine-6-phosphate deaminase activity"/>
    <property type="evidence" value="ECO:0007669"/>
    <property type="project" value="InterPro"/>
</dbReference>
<dbReference type="GO" id="GO:0005829">
    <property type="term" value="C:cytosol"/>
    <property type="evidence" value="ECO:0007669"/>
    <property type="project" value="TreeGrafter"/>
</dbReference>
<dbReference type="AlphaFoldDB" id="A0A1H7LZH5"/>
<dbReference type="OrthoDB" id="9791139at2"/>
<evidence type="ECO:0000313" key="4">
    <source>
        <dbReference type="Proteomes" id="UP000198990"/>
    </source>
</evidence>
<dbReference type="Gene3D" id="3.40.50.1360">
    <property type="match status" value="1"/>
</dbReference>
<keyword evidence="4" id="KW-1185">Reference proteome</keyword>
<dbReference type="RefSeq" id="WP_091621750.1">
    <property type="nucleotide sequence ID" value="NZ_FNZN01000002.1"/>
</dbReference>
<dbReference type="GO" id="GO:0006043">
    <property type="term" value="P:glucosamine catabolic process"/>
    <property type="evidence" value="ECO:0007669"/>
    <property type="project" value="TreeGrafter"/>
</dbReference>
<dbReference type="GO" id="GO:0005975">
    <property type="term" value="P:carbohydrate metabolic process"/>
    <property type="evidence" value="ECO:0007669"/>
    <property type="project" value="InterPro"/>
</dbReference>
<dbReference type="PANTHER" id="PTHR11280">
    <property type="entry name" value="GLUCOSAMINE-6-PHOSPHATE ISOMERASE"/>
    <property type="match status" value="1"/>
</dbReference>
<evidence type="ECO:0000256" key="1">
    <source>
        <dbReference type="ARBA" id="ARBA00022801"/>
    </source>
</evidence>
<dbReference type="Proteomes" id="UP000198990">
    <property type="component" value="Unassembled WGS sequence"/>
</dbReference>
<dbReference type="GO" id="GO:0016853">
    <property type="term" value="F:isomerase activity"/>
    <property type="evidence" value="ECO:0007669"/>
    <property type="project" value="UniProtKB-KW"/>
</dbReference>
<dbReference type="PANTHER" id="PTHR11280:SF5">
    <property type="entry name" value="GLUCOSAMINE-6-PHOSPHATE ISOMERASE"/>
    <property type="match status" value="1"/>
</dbReference>
<name>A0A1H7LZH5_9FLAO</name>
<dbReference type="EMBL" id="FNZN01000002">
    <property type="protein sequence ID" value="SEL04148.1"/>
    <property type="molecule type" value="Genomic_DNA"/>
</dbReference>
<dbReference type="STRING" id="228957.SAMN04488008_102672"/>
<dbReference type="InterPro" id="IPR037171">
    <property type="entry name" value="NagB/RpiA_transferase-like"/>
</dbReference>
<organism evidence="3 4">
    <name type="scientific">Maribacter orientalis</name>
    <dbReference type="NCBI Taxonomy" id="228957"/>
    <lineage>
        <taxon>Bacteria</taxon>
        <taxon>Pseudomonadati</taxon>
        <taxon>Bacteroidota</taxon>
        <taxon>Flavobacteriia</taxon>
        <taxon>Flavobacteriales</taxon>
        <taxon>Flavobacteriaceae</taxon>
        <taxon>Maribacter</taxon>
    </lineage>
</organism>
<dbReference type="GO" id="GO:0019262">
    <property type="term" value="P:N-acetylneuraminate catabolic process"/>
    <property type="evidence" value="ECO:0007669"/>
    <property type="project" value="TreeGrafter"/>
</dbReference>
<keyword evidence="3" id="KW-0413">Isomerase</keyword>
<dbReference type="InterPro" id="IPR018321">
    <property type="entry name" value="Glucosamine6P_isomerase_CS"/>
</dbReference>
<proteinExistence type="predicted"/>
<evidence type="ECO:0000313" key="3">
    <source>
        <dbReference type="EMBL" id="SEL04148.1"/>
    </source>
</evidence>
<dbReference type="Pfam" id="PF01182">
    <property type="entry name" value="Glucosamine_iso"/>
    <property type="match status" value="1"/>
</dbReference>
<reference evidence="4" key="1">
    <citation type="submission" date="2016-10" db="EMBL/GenBank/DDBJ databases">
        <authorList>
            <person name="Varghese N."/>
            <person name="Submissions S."/>
        </authorList>
    </citation>
    <scope>NUCLEOTIDE SEQUENCE [LARGE SCALE GENOMIC DNA]</scope>
    <source>
        <strain evidence="4">DSM 16471</strain>
    </source>
</reference>
<dbReference type="PROSITE" id="PS01161">
    <property type="entry name" value="GLC_GALNAC_ISOMERASE"/>
    <property type="match status" value="1"/>
</dbReference>
<dbReference type="InterPro" id="IPR006148">
    <property type="entry name" value="Glc/Gal-6P_isomerase"/>
</dbReference>
<keyword evidence="1" id="KW-0378">Hydrolase</keyword>
<dbReference type="SUPFAM" id="SSF100950">
    <property type="entry name" value="NagB/RpiA/CoA transferase-like"/>
    <property type="match status" value="1"/>
</dbReference>
<dbReference type="GO" id="GO:0006046">
    <property type="term" value="P:N-acetylglucosamine catabolic process"/>
    <property type="evidence" value="ECO:0007669"/>
    <property type="project" value="TreeGrafter"/>
</dbReference>
<evidence type="ECO:0000259" key="2">
    <source>
        <dbReference type="Pfam" id="PF01182"/>
    </source>
</evidence>
<sequence length="235" mass="25993">MNKHQCKDYEEVSKTATDWLIQKIKKNPVSKIGIATGNSPLEMYRNIAKTGSQYTTALSLIQLDEWVGLSEQQHSCKSFIEKEVRIPWGISAENTHYFSPSLTLTSKIQAENAVASMQKKLDEKGPLDILILGMGKNGHLGFIEPSEKWPPNACYVSELAASTQNHTMILSEQTPPTIGVTLGLKSILEAKEILFIVTGTGKTAAYTQWLTKEITPALPASILWKHPKVTLVTDL</sequence>
<dbReference type="InterPro" id="IPR004547">
    <property type="entry name" value="Glucosamine6P_isomerase"/>
</dbReference>
<accession>A0A1H7LZH5</accession>
<dbReference type="GO" id="GO:0042802">
    <property type="term" value="F:identical protein binding"/>
    <property type="evidence" value="ECO:0007669"/>
    <property type="project" value="TreeGrafter"/>
</dbReference>
<feature type="domain" description="Glucosamine/galactosamine-6-phosphate isomerase" evidence="2">
    <location>
        <begin position="12"/>
        <end position="224"/>
    </location>
</feature>